<evidence type="ECO:0000259" key="10">
    <source>
        <dbReference type="PROSITE" id="PS51192"/>
    </source>
</evidence>
<dbReference type="Pfam" id="PF00270">
    <property type="entry name" value="DEAD"/>
    <property type="match status" value="1"/>
</dbReference>
<dbReference type="Pfam" id="PF01966">
    <property type="entry name" value="HD"/>
    <property type="match status" value="1"/>
</dbReference>
<dbReference type="InterPro" id="IPR006483">
    <property type="entry name" value="CRISPR-assoc_Cas3_HD"/>
</dbReference>
<dbReference type="Gene3D" id="1.10.3210.30">
    <property type="match status" value="1"/>
</dbReference>
<evidence type="ECO:0000256" key="2">
    <source>
        <dbReference type="ARBA" id="ARBA00009046"/>
    </source>
</evidence>
<evidence type="ECO:0000256" key="6">
    <source>
        <dbReference type="ARBA" id="ARBA00022801"/>
    </source>
</evidence>
<dbReference type="InterPro" id="IPR011545">
    <property type="entry name" value="DEAD/DEAH_box_helicase_dom"/>
</dbReference>
<comment type="similarity">
    <text evidence="2">In the central section; belongs to the CRISPR-associated helicase Cas3 family.</text>
</comment>
<evidence type="ECO:0000256" key="5">
    <source>
        <dbReference type="ARBA" id="ARBA00022741"/>
    </source>
</evidence>
<keyword evidence="8" id="KW-0067">ATP-binding</keyword>
<protein>
    <submittedName>
        <fullName evidence="12">CRISPR-associated helicase, Cas3 family</fullName>
    </submittedName>
</protein>
<evidence type="ECO:0000259" key="11">
    <source>
        <dbReference type="PROSITE" id="PS51643"/>
    </source>
</evidence>
<accession>A0A239IMZ4</accession>
<dbReference type="GO" id="GO:0004386">
    <property type="term" value="F:helicase activity"/>
    <property type="evidence" value="ECO:0007669"/>
    <property type="project" value="UniProtKB-KW"/>
</dbReference>
<dbReference type="GO" id="GO:0051607">
    <property type="term" value="P:defense response to virus"/>
    <property type="evidence" value="ECO:0007669"/>
    <property type="project" value="UniProtKB-KW"/>
</dbReference>
<dbReference type="Pfam" id="PF22590">
    <property type="entry name" value="Cas3-like_C_2"/>
    <property type="match status" value="1"/>
</dbReference>
<evidence type="ECO:0000313" key="12">
    <source>
        <dbReference type="EMBL" id="SNS94762.1"/>
    </source>
</evidence>
<dbReference type="GO" id="GO:0005524">
    <property type="term" value="F:ATP binding"/>
    <property type="evidence" value="ECO:0007669"/>
    <property type="project" value="UniProtKB-KW"/>
</dbReference>
<evidence type="ECO:0000256" key="8">
    <source>
        <dbReference type="ARBA" id="ARBA00022840"/>
    </source>
</evidence>
<keyword evidence="9" id="KW-0051">Antiviral defense</keyword>
<keyword evidence="6" id="KW-0378">Hydrolase</keyword>
<keyword evidence="5" id="KW-0547">Nucleotide-binding</keyword>
<reference evidence="12 13" key="1">
    <citation type="submission" date="2017-06" db="EMBL/GenBank/DDBJ databases">
        <authorList>
            <person name="Kim H.J."/>
            <person name="Triplett B.A."/>
        </authorList>
    </citation>
    <scope>NUCLEOTIDE SEQUENCE [LARGE SCALE GENOMIC DNA]</scope>
    <source>
        <strain evidence="12 13">SCA</strain>
    </source>
</reference>
<keyword evidence="13" id="KW-1185">Reference proteome</keyword>
<dbReference type="GO" id="GO:0016787">
    <property type="term" value="F:hydrolase activity"/>
    <property type="evidence" value="ECO:0007669"/>
    <property type="project" value="UniProtKB-KW"/>
</dbReference>
<dbReference type="Gene3D" id="3.40.50.300">
    <property type="entry name" value="P-loop containing nucleotide triphosphate hydrolases"/>
    <property type="match status" value="2"/>
</dbReference>
<dbReference type="InterPro" id="IPR014001">
    <property type="entry name" value="Helicase_ATP-bd"/>
</dbReference>
<feature type="domain" description="HD Cas3-type" evidence="11">
    <location>
        <begin position="9"/>
        <end position="206"/>
    </location>
</feature>
<dbReference type="NCBIfam" id="TIGR01596">
    <property type="entry name" value="cas3_HD"/>
    <property type="match status" value="1"/>
</dbReference>
<dbReference type="InterPro" id="IPR027417">
    <property type="entry name" value="P-loop_NTPase"/>
</dbReference>
<dbReference type="CDD" id="cd17930">
    <property type="entry name" value="DEXHc_cas3"/>
    <property type="match status" value="1"/>
</dbReference>
<dbReference type="EMBL" id="FZOJ01000029">
    <property type="protein sequence ID" value="SNS94762.1"/>
    <property type="molecule type" value="Genomic_DNA"/>
</dbReference>
<feature type="domain" description="Helicase ATP-binding" evidence="10">
    <location>
        <begin position="260"/>
        <end position="440"/>
    </location>
</feature>
<dbReference type="SUPFAM" id="SSF52540">
    <property type="entry name" value="P-loop containing nucleoside triphosphate hydrolases"/>
    <property type="match status" value="1"/>
</dbReference>
<dbReference type="InterPro" id="IPR006474">
    <property type="entry name" value="Helicase_Cas3_CRISPR-ass_core"/>
</dbReference>
<dbReference type="RefSeq" id="WP_089284664.1">
    <property type="nucleotide sequence ID" value="NZ_FZOJ01000029.1"/>
</dbReference>
<name>A0A239IMZ4_9FIRM</name>
<dbReference type="InterPro" id="IPR038257">
    <property type="entry name" value="CRISPR-assoc_Cas3_HD_sf"/>
</dbReference>
<comment type="similarity">
    <text evidence="1">In the N-terminal section; belongs to the CRISPR-associated nuclease Cas3-HD family.</text>
</comment>
<dbReference type="OrthoDB" id="9810236at2"/>
<dbReference type="SMART" id="SM00490">
    <property type="entry name" value="HELICc"/>
    <property type="match status" value="1"/>
</dbReference>
<dbReference type="GO" id="GO:0046872">
    <property type="term" value="F:metal ion binding"/>
    <property type="evidence" value="ECO:0007669"/>
    <property type="project" value="UniProtKB-KW"/>
</dbReference>
<dbReference type="PROSITE" id="PS51192">
    <property type="entry name" value="HELICASE_ATP_BIND_1"/>
    <property type="match status" value="1"/>
</dbReference>
<dbReference type="NCBIfam" id="TIGR01587">
    <property type="entry name" value="cas3_core"/>
    <property type="match status" value="1"/>
</dbReference>
<proteinExistence type="inferred from homology"/>
<dbReference type="SUPFAM" id="SSF109604">
    <property type="entry name" value="HD-domain/PDEase-like"/>
    <property type="match status" value="1"/>
</dbReference>
<dbReference type="CDD" id="cd09641">
    <property type="entry name" value="Cas3''_I"/>
    <property type="match status" value="1"/>
</dbReference>
<dbReference type="GO" id="GO:0003676">
    <property type="term" value="F:nucleic acid binding"/>
    <property type="evidence" value="ECO:0007669"/>
    <property type="project" value="InterPro"/>
</dbReference>
<dbReference type="InterPro" id="IPR006674">
    <property type="entry name" value="HD_domain"/>
</dbReference>
<evidence type="ECO:0000256" key="3">
    <source>
        <dbReference type="ARBA" id="ARBA00022722"/>
    </source>
</evidence>
<evidence type="ECO:0000256" key="9">
    <source>
        <dbReference type="ARBA" id="ARBA00023118"/>
    </source>
</evidence>
<dbReference type="PROSITE" id="PS51643">
    <property type="entry name" value="HD_CAS3"/>
    <property type="match status" value="1"/>
</dbReference>
<evidence type="ECO:0000256" key="4">
    <source>
        <dbReference type="ARBA" id="ARBA00022723"/>
    </source>
</evidence>
<dbReference type="GO" id="GO:0004518">
    <property type="term" value="F:nuclease activity"/>
    <property type="evidence" value="ECO:0007669"/>
    <property type="project" value="UniProtKB-KW"/>
</dbReference>
<dbReference type="SMART" id="SM00487">
    <property type="entry name" value="DEXDc"/>
    <property type="match status" value="1"/>
</dbReference>
<evidence type="ECO:0000256" key="7">
    <source>
        <dbReference type="ARBA" id="ARBA00022806"/>
    </source>
</evidence>
<dbReference type="InterPro" id="IPR001650">
    <property type="entry name" value="Helicase_C-like"/>
</dbReference>
<organism evidence="12 13">
    <name type="scientific">Anaerovirgula multivorans</name>
    <dbReference type="NCBI Taxonomy" id="312168"/>
    <lineage>
        <taxon>Bacteria</taxon>
        <taxon>Bacillati</taxon>
        <taxon>Bacillota</taxon>
        <taxon>Clostridia</taxon>
        <taxon>Peptostreptococcales</taxon>
        <taxon>Natronincolaceae</taxon>
        <taxon>Anaerovirgula</taxon>
    </lineage>
</organism>
<evidence type="ECO:0000313" key="13">
    <source>
        <dbReference type="Proteomes" id="UP000198304"/>
    </source>
</evidence>
<keyword evidence="4" id="KW-0479">Metal-binding</keyword>
<evidence type="ECO:0000256" key="1">
    <source>
        <dbReference type="ARBA" id="ARBA00006847"/>
    </source>
</evidence>
<gene>
    <name evidence="12" type="ORF">SAMN05446037_102910</name>
</gene>
<sequence length="798" mass="91006">MFCAHINQNTLKEQSVKEHLYNVSKLSMEYGGKISLGVTGELIGLLHDMGKLTNKFDSYIHYSSLNPGDKSLRGSIDHSTAGAKYIYDNFYDAKDPYQRLAAQIISLSICSHHGGLIDCLELDGMDRFTDRMNKDKDFFFDEALSNFKSGCSEMNDINTLLSNSKKEIREVLLKINKIGQSAKFGQFAAGMLAKYLFSCVIDADRYDTYLFMEDREPEQNVDKSALWNELADVLETKLKNYPKLTRIDLLREEVSIACKNFGEKSPGVYQLSVPTGGGKTLSSLRYALEHAKKFSKDRIFYIIPYTTIIDQNAKDIKDILGREDIILEHHSNLVIDNQQEEYKLLTERWDSPIIFTTMIQFLDTLFSGGTQSVRRMHNLANSIIIFDEIQTIPIKCINMFNSAMNFLSNICNTTIILCTATQPLLATTEMPLKLSENPNIISNMQEKFQEFKRVDLIDKRIVGGYSVALLKDFVLDKMDQLESVLVILNTKKAAKEVFNELKKANTDLAVEKQYCIFHLSTNMCPSHRMKILQNMKKKLGHQRVICISTQLIEAGVNISFGCVIRSLAGLDSIAQAAGRCNRHGEKNCGDVYIVNIEGESVNKLADIKMGQEATARVLDEFKENPNNFDNDLLSPKALNSYYQYYFHDRRVEMNYTLPKPNNDKSMYDLLSSNKEAVLAFRNRNDYDPKLMLRQAFKTAGDYFQVIDQKTTSVMVPYERGKTLITLINGSCSLSEIKQYLKEAQQYSVNLFETDRRKLEEMGAIIKLKDAVIFALRDEFYKDDVGVTFEGVSIEFYNY</sequence>
<keyword evidence="3" id="KW-0540">Nuclease</keyword>
<dbReference type="AlphaFoldDB" id="A0A239IMZ4"/>
<dbReference type="InterPro" id="IPR054712">
    <property type="entry name" value="Cas3-like_dom"/>
</dbReference>
<keyword evidence="7" id="KW-0347">Helicase</keyword>
<dbReference type="Proteomes" id="UP000198304">
    <property type="component" value="Unassembled WGS sequence"/>
</dbReference>